<dbReference type="AlphaFoldDB" id="A0A1X0QBK0"/>
<proteinExistence type="predicted"/>
<gene>
    <name evidence="1" type="ORF">HERIO_985</name>
</gene>
<dbReference type="VEuPathDB" id="MicrosporidiaDB:A0H76_1249"/>
<organism evidence="1 2">
    <name type="scientific">Hepatospora eriocheir</name>
    <dbReference type="NCBI Taxonomy" id="1081669"/>
    <lineage>
        <taxon>Eukaryota</taxon>
        <taxon>Fungi</taxon>
        <taxon>Fungi incertae sedis</taxon>
        <taxon>Microsporidia</taxon>
        <taxon>Hepatosporidae</taxon>
        <taxon>Hepatospora</taxon>
    </lineage>
</organism>
<keyword evidence="2" id="KW-1185">Reference proteome</keyword>
<dbReference type="Proteomes" id="UP000192356">
    <property type="component" value="Unassembled WGS sequence"/>
</dbReference>
<evidence type="ECO:0000313" key="1">
    <source>
        <dbReference type="EMBL" id="ORD97137.1"/>
    </source>
</evidence>
<dbReference type="VEuPathDB" id="MicrosporidiaDB:HERIO_985"/>
<comment type="caution">
    <text evidence="1">The sequence shown here is derived from an EMBL/GenBank/DDBJ whole genome shotgun (WGS) entry which is preliminary data.</text>
</comment>
<name>A0A1X0QBK0_9MICR</name>
<dbReference type="EMBL" id="LVKB01000039">
    <property type="protein sequence ID" value="ORD97137.1"/>
    <property type="molecule type" value="Genomic_DNA"/>
</dbReference>
<evidence type="ECO:0000313" key="2">
    <source>
        <dbReference type="Proteomes" id="UP000192356"/>
    </source>
</evidence>
<sequence length="135" mass="16088">MNFIQCFECTCYVNYIENFRELKEKVYKSDCLVKNETQEFIKEIKRSFKSELKNFISQIPNFATDCYNRLLDDIENPLVKEFILIHQIKEKDLIQDALKNFTKTFIHLTNVSFGNNLDDIYSGVFFDHFIGTFII</sequence>
<accession>A0A1X0QBK0</accession>
<protein>
    <submittedName>
        <fullName evidence="1">Uncharacterized protein</fullName>
    </submittedName>
</protein>
<reference evidence="1 2" key="1">
    <citation type="journal article" date="2017" name="Environ. Microbiol.">
        <title>Decay of the glycolytic pathway and adaptation to intranuclear parasitism within Enterocytozoonidae microsporidia.</title>
        <authorList>
            <person name="Wiredu Boakye D."/>
            <person name="Jaroenlak P."/>
            <person name="Prachumwat A."/>
            <person name="Williams T.A."/>
            <person name="Bateman K.S."/>
            <person name="Itsathitphaisarn O."/>
            <person name="Sritunyalucksana K."/>
            <person name="Paszkiewicz K.H."/>
            <person name="Moore K.A."/>
            <person name="Stentiford G.D."/>
            <person name="Williams B.A."/>
        </authorList>
    </citation>
    <scope>NUCLEOTIDE SEQUENCE [LARGE SCALE GENOMIC DNA]</scope>
    <source>
        <strain evidence="1 2">GB1</strain>
    </source>
</reference>